<sequence length="1779" mass="199162">PFSRKDWSVPYMLLRTSCCIRCTGSEFQCFGGSSVPLDNVCDFTAQCADSSDESECSSYERCDFESGYCNWTCEQEPQNGWISSKSRSRAGLMDDYLGKHSGKELYNCMRFYYHFGQVNGSLNVGLRQKYNGSYTKIWEHKSMQRLLWKREVITINSKQQYEVRIQCNNPVVSFYFAGHYIWLGAQDINSSSPSLKSSVYHNSGPNCRLEFYYQISGNHVLTISLQTYEVSRPHSISLTIGFLALDSLRFNDCELASYPEPCQPFTFGCDTGLCIPISSVCDFQTDCCDGADEELTTCSKSLMFLWFGILLLLFIGLNFSTSLLFWYQMSPGAKLSVHTRTVVGGHSERVTEITTATNRGWATQEITVEPSAAEAMIPFQIILQASVTAMANSFVVIDDITLTPGCAVSNARLPNSTTDHKAATCTFEENDCGWFENIPSDDFDWIRSSRNALPSNIQNQVPAQDHTTNTSDGHFMVILNNRSSISQIAALKSPQFSQSGTGCTMSFWYYNYGQAVGAAKMYLDVEGVLNRTVVWWTYITQTDRWQQAFVQLGRLHQPFCLSLVKVSLSIYDGVTAMDDIRFINCSLPQAAVSCNGPDHFWCKETRACIDRLHVCDLLDDCGDASDEENCRSNLLCDFENGLCNWEQATEDDFDWTRNRGQTPSLNTGPSKDHTFGTAQGHYFYIEVSEQQFGNTAMLVSPILEATTNNIHKTCIFRFHYHMFGMQIFRLAVHKRIYSNTKGAQLWVKYGNYGNAWRREVLFINSSQPFQILLEATVGDDFGGDIGIDDLSFMDCALHDGNLPSAVPTNPSTTIRPTTLPPHNCTENEFICKIDGQCVEIIKTCDFREDCSDKTDELACVGKVCNFHRGKTCGWKQQINSSAENTFQWLTGQGSTIHPSEADDRPSTDHTMGTEQGWYLYADTSNGEFGDSADIVTPAISQTGPMCKLVFWYHMNGVTIGTLQVFIKFDKVTRKLWSQSGSQGNQWALGVVFLGVQTSYQIILRATRGVSYMGDIAVDDISFQDCAPLLIPDRACSSDEYACANKYCIPKDWLCDFNNDCADHSDEHPVICDTVLGHCDFEFDMCTWRQLRDDAFDWTLKPGRTPSMGTGPATDHTLRDPSGHYIYIESSFPQLPGHVARISGPPISKQSKDCKILFYYHMAGHSIGSLIIYQVTVSDRRTMLFNLTGDQGNYWKRAKIPLSADEDFEILFEGWVGKGTKGDISLDDITFTKECIPSSIAFAEEPTVLPPTDFCPQGYLECQNGHCYQPKQKCDFVNNCGDNTDESKCGASCTFEDGQCGWKNSLADNFDWILGEGSFQSPRPSKDHTLGNENGHFMYLEATPVGLKGDKAHMKSSKWKESSVKCTLSFWYYTSRKASGLISVLIKTDRYLYKVWSGIGSQGDVWNKAYVPLKKLRNFEIIFEGIRTHDFGGGAAIDDIQFTNCTSGFCPAVTDFICQNGQCIKSDLVCDYKPDCDDESDESDWARGMFAYVNSLAQREGDIARITTTHHFPASLGVCHLRFWIYMYGSREMGTLKVYTVGENGMHLLMWAVTGNENRWKYVNVILSNNNPFQVAFEAEVGGDNLTDIAIDDISFSLECVSGGPIIPPPTNCTTDTFQCLVGPECIPLLWRCDDKEDCADGSDESKCPVQSPENPPTQQPCGEKEFRCSNEVCIPSLLRCDGVPDCLSAEDELTCPDLNCFNGSLLCESTGRCIPVTQRCDNVTNCKDYQQDESSCSGRNTPHKAQAHSIIIIIITNSNHCIQYGIFHVGRTSQKFCEV</sequence>
<reference evidence="7" key="3">
    <citation type="journal article" date="2014" name="Nature">
        <title>Elephant shark genome provides unique insights into gnathostome evolution.</title>
        <authorList>
            <consortium name="International Elephant Shark Genome Sequencing Consortium"/>
            <person name="Venkatesh B."/>
            <person name="Lee A.P."/>
            <person name="Ravi V."/>
            <person name="Maurya A.K."/>
            <person name="Lian M.M."/>
            <person name="Swann J.B."/>
            <person name="Ohta Y."/>
            <person name="Flajnik M.F."/>
            <person name="Sutoh Y."/>
            <person name="Kasahara M."/>
            <person name="Hoon S."/>
            <person name="Gangu V."/>
            <person name="Roy S.W."/>
            <person name="Irimia M."/>
            <person name="Korzh V."/>
            <person name="Kondrychyn I."/>
            <person name="Lim Z.W."/>
            <person name="Tay B.H."/>
            <person name="Tohari S."/>
            <person name="Kong K.W."/>
            <person name="Ho S."/>
            <person name="Lorente-Galdos B."/>
            <person name="Quilez J."/>
            <person name="Marques-Bonet T."/>
            <person name="Raney B.J."/>
            <person name="Ingham P.W."/>
            <person name="Tay A."/>
            <person name="Hillier L.W."/>
            <person name="Minx P."/>
            <person name="Boehm T."/>
            <person name="Wilson R.K."/>
            <person name="Brenner S."/>
            <person name="Warren W.C."/>
        </authorList>
    </citation>
    <scope>NUCLEOTIDE SEQUENCE [LARGE SCALE GENOMIC DNA]</scope>
</reference>
<feature type="disulfide bond" evidence="3">
    <location>
        <begin position="1261"/>
        <end position="1279"/>
    </location>
</feature>
<feature type="disulfide bond" evidence="3">
    <location>
        <begin position="29"/>
        <end position="47"/>
    </location>
</feature>
<feature type="disulfide bond" evidence="3">
    <location>
        <begin position="844"/>
        <end position="859"/>
    </location>
</feature>
<dbReference type="Pfam" id="PF00629">
    <property type="entry name" value="MAM"/>
    <property type="match status" value="7"/>
</dbReference>
<dbReference type="InterPro" id="IPR036055">
    <property type="entry name" value="LDL_receptor-like_sf"/>
</dbReference>
<keyword evidence="4" id="KW-0812">Transmembrane</keyword>
<evidence type="ECO:0000256" key="4">
    <source>
        <dbReference type="SAM" id="Phobius"/>
    </source>
</evidence>
<feature type="disulfide bond" evidence="3">
    <location>
        <begin position="1457"/>
        <end position="1475"/>
    </location>
</feature>
<dbReference type="InterPro" id="IPR051560">
    <property type="entry name" value="MAM_domain-containing"/>
</dbReference>
<accession>A0A4W3GW63</accession>
<reference evidence="6" key="5">
    <citation type="submission" date="2025-09" db="UniProtKB">
        <authorList>
            <consortium name="Ensembl"/>
        </authorList>
    </citation>
    <scope>IDENTIFICATION</scope>
</reference>
<proteinExistence type="predicted"/>
<dbReference type="SUPFAM" id="SSF49899">
    <property type="entry name" value="Concanavalin A-like lectins/glucanases"/>
    <property type="match status" value="8"/>
</dbReference>
<dbReference type="InParanoid" id="A0A4W3GW63"/>
<keyword evidence="1" id="KW-0677">Repeat</keyword>
<dbReference type="FunFam" id="2.60.120.200:FF:000182">
    <property type="entry name" value="MAM and LDL-receptor class A domain-containing protein 1"/>
    <property type="match status" value="1"/>
</dbReference>
<feature type="domain" description="MAM" evidence="5">
    <location>
        <begin position="323"/>
        <end position="408"/>
    </location>
</feature>
<feature type="transmembrane region" description="Helical" evidence="4">
    <location>
        <begin position="303"/>
        <end position="327"/>
    </location>
</feature>
<reference evidence="7" key="2">
    <citation type="journal article" date="2007" name="PLoS Biol.">
        <title>Survey sequencing and comparative analysis of the elephant shark (Callorhinchus milii) genome.</title>
        <authorList>
            <person name="Venkatesh B."/>
            <person name="Kirkness E.F."/>
            <person name="Loh Y.H."/>
            <person name="Halpern A.L."/>
            <person name="Lee A.P."/>
            <person name="Johnson J."/>
            <person name="Dandona N."/>
            <person name="Viswanathan L.D."/>
            <person name="Tay A."/>
            <person name="Venter J.C."/>
            <person name="Strausberg R.L."/>
            <person name="Brenner S."/>
        </authorList>
    </citation>
    <scope>NUCLEOTIDE SEQUENCE [LARGE SCALE GENOMIC DNA]</scope>
</reference>
<dbReference type="SUPFAM" id="SSF57424">
    <property type="entry name" value="LDL receptor-like module"/>
    <property type="match status" value="9"/>
</dbReference>
<dbReference type="GO" id="GO:0016020">
    <property type="term" value="C:membrane"/>
    <property type="evidence" value="ECO:0007669"/>
    <property type="project" value="InterPro"/>
</dbReference>
<dbReference type="Gene3D" id="4.10.400.10">
    <property type="entry name" value="Low-density Lipoprotein Receptor"/>
    <property type="match status" value="9"/>
</dbReference>
<dbReference type="CDD" id="cd06263">
    <property type="entry name" value="MAM"/>
    <property type="match status" value="6"/>
</dbReference>
<evidence type="ECO:0000259" key="5">
    <source>
        <dbReference type="PROSITE" id="PS50060"/>
    </source>
</evidence>
<feature type="disulfide bond" evidence="3">
    <location>
        <begin position="41"/>
        <end position="56"/>
    </location>
</feature>
<feature type="domain" description="MAM" evidence="5">
    <location>
        <begin position="1076"/>
        <end position="1236"/>
    </location>
</feature>
<feature type="domain" description="MAM" evidence="5">
    <location>
        <begin position="862"/>
        <end position="1027"/>
    </location>
</feature>
<dbReference type="InterPro" id="IPR013320">
    <property type="entry name" value="ConA-like_dom_sf"/>
</dbReference>
<evidence type="ECO:0000256" key="2">
    <source>
        <dbReference type="ARBA" id="ARBA00023157"/>
    </source>
</evidence>
<feature type="domain" description="MAM" evidence="5">
    <location>
        <begin position="634"/>
        <end position="797"/>
    </location>
</feature>
<dbReference type="PANTHER" id="PTHR23282">
    <property type="entry name" value="APICAL ENDOSOMAL GLYCOPROTEIN PRECURSOR"/>
    <property type="match status" value="1"/>
</dbReference>
<feature type="disulfide bond" evidence="3">
    <location>
        <begin position="615"/>
        <end position="630"/>
    </location>
</feature>
<evidence type="ECO:0000256" key="3">
    <source>
        <dbReference type="PROSITE-ProRule" id="PRU00124"/>
    </source>
</evidence>
<feature type="disulfide bond" evidence="3">
    <location>
        <begin position="1632"/>
        <end position="1647"/>
    </location>
</feature>
<dbReference type="PANTHER" id="PTHR23282:SF140">
    <property type="entry name" value="MAM AND LDL-RECEPTOR CLASS A DOMAIN-CONTAINING PROTEIN 1"/>
    <property type="match status" value="1"/>
</dbReference>
<dbReference type="InterPro" id="IPR023415">
    <property type="entry name" value="LDLR_class-A_CS"/>
</dbReference>
<keyword evidence="2 3" id="KW-1015">Disulfide bond</keyword>
<dbReference type="SMART" id="SM00137">
    <property type="entry name" value="MAM"/>
    <property type="match status" value="6"/>
</dbReference>
<feature type="domain" description="MAM" evidence="5">
    <location>
        <begin position="1477"/>
        <end position="1601"/>
    </location>
</feature>
<dbReference type="Pfam" id="PF00057">
    <property type="entry name" value="Ldl_recept_a"/>
    <property type="match status" value="5"/>
</dbReference>
<dbReference type="SMART" id="SM00192">
    <property type="entry name" value="LDLa"/>
    <property type="match status" value="10"/>
</dbReference>
<dbReference type="PROSITE" id="PS50068">
    <property type="entry name" value="LDLRA_2"/>
    <property type="match status" value="10"/>
</dbReference>
<evidence type="ECO:0000313" key="7">
    <source>
        <dbReference type="Proteomes" id="UP000314986"/>
    </source>
</evidence>
<name>A0A4W3GW63_CALMI</name>
<dbReference type="PROSITE" id="PS50060">
    <property type="entry name" value="MAM_2"/>
    <property type="match status" value="7"/>
</dbReference>
<keyword evidence="7" id="KW-1185">Reference proteome</keyword>
<evidence type="ECO:0000313" key="6">
    <source>
        <dbReference type="Ensembl" id="ENSCMIP00000007856.1"/>
    </source>
</evidence>
<dbReference type="GeneTree" id="ENSGT00940000158809"/>
<feature type="disulfide bond" evidence="3">
    <location>
        <begin position="1254"/>
        <end position="1266"/>
    </location>
</feature>
<protein>
    <submittedName>
        <fullName evidence="6">MAM and LDL receptor class A domain containing 1</fullName>
    </submittedName>
</protein>
<feature type="disulfide bond" evidence="3">
    <location>
        <begin position="262"/>
        <end position="274"/>
    </location>
</feature>
<comment type="caution">
    <text evidence="3">Lacks conserved residue(s) required for the propagation of feature annotation.</text>
</comment>
<feature type="disulfide bond" evidence="3">
    <location>
        <begin position="1042"/>
        <end position="1060"/>
    </location>
</feature>
<dbReference type="CDD" id="cd00112">
    <property type="entry name" value="LDLa"/>
    <property type="match status" value="7"/>
</dbReference>
<feature type="disulfide bond" evidence="3">
    <location>
        <begin position="1668"/>
        <end position="1686"/>
    </location>
</feature>
<feature type="domain" description="MAM" evidence="5">
    <location>
        <begin position="423"/>
        <end position="587"/>
    </location>
</feature>
<reference evidence="7" key="1">
    <citation type="journal article" date="2006" name="Science">
        <title>Ancient noncoding elements conserved in the human genome.</title>
        <authorList>
            <person name="Venkatesh B."/>
            <person name="Kirkness E.F."/>
            <person name="Loh Y.H."/>
            <person name="Halpern A.L."/>
            <person name="Lee A.P."/>
            <person name="Johnson J."/>
            <person name="Dandona N."/>
            <person name="Viswanathan L.D."/>
            <person name="Tay A."/>
            <person name="Venter J.C."/>
            <person name="Strausberg R.L."/>
            <person name="Brenner S."/>
        </authorList>
    </citation>
    <scope>NUCLEOTIDE SEQUENCE [LARGE SCALE GENOMIC DNA]</scope>
</reference>
<dbReference type="InterPro" id="IPR000998">
    <property type="entry name" value="MAM_dom"/>
</dbReference>
<dbReference type="Ensembl" id="ENSCMIT00000008084.1">
    <property type="protein sequence ID" value="ENSCMIP00000007856.1"/>
    <property type="gene ID" value="ENSCMIG00000004194.1"/>
</dbReference>
<dbReference type="Proteomes" id="UP000314986">
    <property type="component" value="Unassembled WGS sequence"/>
</dbReference>
<dbReference type="Gene3D" id="2.60.120.200">
    <property type="match status" value="8"/>
</dbReference>
<evidence type="ECO:0000256" key="1">
    <source>
        <dbReference type="ARBA" id="ARBA00022737"/>
    </source>
</evidence>
<keyword evidence="4" id="KW-0472">Membrane</keyword>
<keyword evidence="4" id="KW-1133">Transmembrane helix</keyword>
<dbReference type="InterPro" id="IPR002172">
    <property type="entry name" value="LDrepeatLR_classA_rpt"/>
</dbReference>
<dbReference type="PROSITE" id="PS01209">
    <property type="entry name" value="LDLRA_1"/>
    <property type="match status" value="6"/>
</dbReference>
<feature type="disulfide bond" evidence="3">
    <location>
        <begin position="269"/>
        <end position="287"/>
    </location>
</feature>
<feature type="disulfide bond" evidence="3">
    <location>
        <begin position="1273"/>
        <end position="1288"/>
    </location>
</feature>
<feature type="disulfide bond" evidence="3">
    <location>
        <begin position="1680"/>
        <end position="1695"/>
    </location>
</feature>
<reference evidence="6" key="4">
    <citation type="submission" date="2025-08" db="UniProtKB">
        <authorList>
            <consortium name="Ensembl"/>
        </authorList>
    </citation>
    <scope>IDENTIFICATION</scope>
</reference>
<organism evidence="6 7">
    <name type="scientific">Callorhinchus milii</name>
    <name type="common">Ghost shark</name>
    <dbReference type="NCBI Taxonomy" id="7868"/>
    <lineage>
        <taxon>Eukaryota</taxon>
        <taxon>Metazoa</taxon>
        <taxon>Chordata</taxon>
        <taxon>Craniata</taxon>
        <taxon>Vertebrata</taxon>
        <taxon>Chondrichthyes</taxon>
        <taxon>Holocephali</taxon>
        <taxon>Chimaeriformes</taxon>
        <taxon>Callorhinchidae</taxon>
        <taxon>Callorhinchus</taxon>
    </lineage>
</organism>
<feature type="domain" description="MAM" evidence="5">
    <location>
        <begin position="1290"/>
        <end position="1451"/>
    </location>
</feature>
<feature type="disulfide bond" evidence="3">
    <location>
        <begin position="1661"/>
        <end position="1673"/>
    </location>
</feature>
<dbReference type="PRINTS" id="PR00261">
    <property type="entry name" value="LDLRECEPTOR"/>
</dbReference>
<feature type="disulfide bond" evidence="3">
    <location>
        <begin position="1035"/>
        <end position="1047"/>
    </location>
</feature>